<dbReference type="UniPathway" id="UPA00665"/>
<dbReference type="InterPro" id="IPR001872">
    <property type="entry name" value="Peptidase_A8"/>
</dbReference>
<dbReference type="NCBIfam" id="TIGR00077">
    <property type="entry name" value="lspA"/>
    <property type="match status" value="1"/>
</dbReference>
<organism evidence="12 13">
    <name type="scientific">Lacticaseibacillus camelliae DSM 22697 = JCM 13995</name>
    <dbReference type="NCBI Taxonomy" id="1423730"/>
    <lineage>
        <taxon>Bacteria</taxon>
        <taxon>Bacillati</taxon>
        <taxon>Bacillota</taxon>
        <taxon>Bacilli</taxon>
        <taxon>Lactobacillales</taxon>
        <taxon>Lactobacillaceae</taxon>
        <taxon>Lacticaseibacillus</taxon>
    </lineage>
</organism>
<dbReference type="GO" id="GO:0005886">
    <property type="term" value="C:plasma membrane"/>
    <property type="evidence" value="ECO:0007669"/>
    <property type="project" value="UniProtKB-SubCell"/>
</dbReference>
<evidence type="ECO:0000256" key="4">
    <source>
        <dbReference type="ARBA" id="ARBA00022692"/>
    </source>
</evidence>
<feature type="transmembrane region" description="Helical" evidence="9">
    <location>
        <begin position="82"/>
        <end position="100"/>
    </location>
</feature>
<keyword evidence="12" id="KW-0449">Lipoprotein</keyword>
<keyword evidence="2 9" id="KW-1003">Cell membrane</keyword>
<evidence type="ECO:0000256" key="3">
    <source>
        <dbReference type="ARBA" id="ARBA00022670"/>
    </source>
</evidence>
<dbReference type="EMBL" id="AYZJ01000010">
    <property type="protein sequence ID" value="KRN25465.1"/>
    <property type="molecule type" value="Genomic_DNA"/>
</dbReference>
<dbReference type="PROSITE" id="PS00855">
    <property type="entry name" value="SPASE_II"/>
    <property type="match status" value="1"/>
</dbReference>
<name>A0A0R2FAS2_9LACO</name>
<keyword evidence="7 9" id="KW-1133">Transmembrane helix</keyword>
<dbReference type="STRING" id="1423730.FC75_GL000379"/>
<evidence type="ECO:0000256" key="1">
    <source>
        <dbReference type="ARBA" id="ARBA00006139"/>
    </source>
</evidence>
<dbReference type="AlphaFoldDB" id="A0A0R2FAS2"/>
<feature type="transmembrane region" description="Helical" evidence="9">
    <location>
        <begin position="120"/>
        <end position="142"/>
    </location>
</feature>
<feature type="active site" evidence="9">
    <location>
        <position position="126"/>
    </location>
</feature>
<dbReference type="PRINTS" id="PR00781">
    <property type="entry name" value="LIPOSIGPTASE"/>
</dbReference>
<comment type="similarity">
    <text evidence="1 9 11">Belongs to the peptidase A8 family.</text>
</comment>
<evidence type="ECO:0000256" key="9">
    <source>
        <dbReference type="HAMAP-Rule" id="MF_00161"/>
    </source>
</evidence>
<keyword evidence="5 9" id="KW-0064">Aspartyl protease</keyword>
<evidence type="ECO:0000256" key="5">
    <source>
        <dbReference type="ARBA" id="ARBA00022750"/>
    </source>
</evidence>
<comment type="caution">
    <text evidence="9">Lacks conserved residue(s) required for the propagation of feature annotation.</text>
</comment>
<evidence type="ECO:0000313" key="12">
    <source>
        <dbReference type="EMBL" id="KRN25465.1"/>
    </source>
</evidence>
<dbReference type="EC" id="3.4.23.36" evidence="9"/>
<sequence>MGLYLLLAAGLVVVDQLVKAWVVAHIAVGETVAFLPGLALTHLQNDGAAFSILRGQQWFFYLITVVSLIVVYWLWRDAGTSRFYKLSLALILAGTIGNFIDRVRFGSVTDMFETTFMNFAIFNVADACLTVGVIMVVIYLLFMDGKGEQSR</sequence>
<dbReference type="Pfam" id="PF01252">
    <property type="entry name" value="Peptidase_A8"/>
    <property type="match status" value="1"/>
</dbReference>
<proteinExistence type="inferred from homology"/>
<evidence type="ECO:0000256" key="7">
    <source>
        <dbReference type="ARBA" id="ARBA00022989"/>
    </source>
</evidence>
<evidence type="ECO:0000256" key="8">
    <source>
        <dbReference type="ARBA" id="ARBA00023136"/>
    </source>
</evidence>
<comment type="subcellular location">
    <subcellularLocation>
        <location evidence="9">Cell membrane</location>
        <topology evidence="9">Multi-pass membrane protein</topology>
    </subcellularLocation>
</comment>
<comment type="catalytic activity">
    <reaction evidence="9 10">
        <text>Release of signal peptides from bacterial membrane prolipoproteins. Hydrolyzes -Xaa-Yaa-Zaa-|-(S,diacylglyceryl)Cys-, in which Xaa is hydrophobic (preferably Leu), and Yaa (Ala or Ser) and Zaa (Gly or Ala) have small, neutral side chains.</text>
        <dbReference type="EC" id="3.4.23.36"/>
    </reaction>
</comment>
<evidence type="ECO:0000256" key="6">
    <source>
        <dbReference type="ARBA" id="ARBA00022801"/>
    </source>
</evidence>
<dbReference type="Proteomes" id="UP000050865">
    <property type="component" value="Unassembled WGS sequence"/>
</dbReference>
<protein>
    <recommendedName>
        <fullName evidence="9">Lipoprotein signal peptidase</fullName>
        <ecNumber evidence="9">3.4.23.36</ecNumber>
    </recommendedName>
    <alternativeName>
        <fullName evidence="9">Prolipoprotein signal peptidase</fullName>
    </alternativeName>
    <alternativeName>
        <fullName evidence="9">Signal peptidase II</fullName>
        <shortName evidence="9">SPase II</shortName>
    </alternativeName>
</protein>
<dbReference type="PATRIC" id="fig|1423730.4.peg.398"/>
<dbReference type="PANTHER" id="PTHR33695:SF1">
    <property type="entry name" value="LIPOPROTEIN SIGNAL PEPTIDASE"/>
    <property type="match status" value="1"/>
</dbReference>
<evidence type="ECO:0000256" key="11">
    <source>
        <dbReference type="RuleBase" id="RU004181"/>
    </source>
</evidence>
<keyword evidence="13" id="KW-1185">Reference proteome</keyword>
<feature type="transmembrane region" description="Helical" evidence="9">
    <location>
        <begin position="58"/>
        <end position="75"/>
    </location>
</feature>
<keyword evidence="6 9" id="KW-0378">Hydrolase</keyword>
<dbReference type="RefSeq" id="WP_054662544.1">
    <property type="nucleotide sequence ID" value="NZ_AYZJ01000010.1"/>
</dbReference>
<comment type="caution">
    <text evidence="12">The sequence shown here is derived from an EMBL/GenBank/DDBJ whole genome shotgun (WGS) entry which is preliminary data.</text>
</comment>
<reference evidence="12 13" key="1">
    <citation type="journal article" date="2015" name="Genome Announc.">
        <title>Expanding the biotechnology potential of lactobacilli through comparative genomics of 213 strains and associated genera.</title>
        <authorList>
            <person name="Sun Z."/>
            <person name="Harris H.M."/>
            <person name="McCann A."/>
            <person name="Guo C."/>
            <person name="Argimon S."/>
            <person name="Zhang W."/>
            <person name="Yang X."/>
            <person name="Jeffery I.B."/>
            <person name="Cooney J.C."/>
            <person name="Kagawa T.F."/>
            <person name="Liu W."/>
            <person name="Song Y."/>
            <person name="Salvetti E."/>
            <person name="Wrobel A."/>
            <person name="Rasinkangas P."/>
            <person name="Parkhill J."/>
            <person name="Rea M.C."/>
            <person name="O'Sullivan O."/>
            <person name="Ritari J."/>
            <person name="Douillard F.P."/>
            <person name="Paul Ross R."/>
            <person name="Yang R."/>
            <person name="Briner A.E."/>
            <person name="Felis G.E."/>
            <person name="de Vos W.M."/>
            <person name="Barrangou R."/>
            <person name="Klaenhammer T.R."/>
            <person name="Caufield P.W."/>
            <person name="Cui Y."/>
            <person name="Zhang H."/>
            <person name="O'Toole P.W."/>
        </authorList>
    </citation>
    <scope>NUCLEOTIDE SEQUENCE [LARGE SCALE GENOMIC DNA]</scope>
    <source>
        <strain evidence="12 13">DSM 22697</strain>
    </source>
</reference>
<dbReference type="GO" id="GO:0004190">
    <property type="term" value="F:aspartic-type endopeptidase activity"/>
    <property type="evidence" value="ECO:0007669"/>
    <property type="project" value="UniProtKB-UniRule"/>
</dbReference>
<evidence type="ECO:0000313" key="13">
    <source>
        <dbReference type="Proteomes" id="UP000050865"/>
    </source>
</evidence>
<evidence type="ECO:0000256" key="10">
    <source>
        <dbReference type="RuleBase" id="RU000594"/>
    </source>
</evidence>
<gene>
    <name evidence="9" type="primary">lspA</name>
    <name evidence="12" type="ORF">FC75_GL000379</name>
</gene>
<dbReference type="OrthoDB" id="9810259at2"/>
<keyword evidence="3 9" id="KW-0645">Protease</keyword>
<comment type="pathway">
    <text evidence="9">Protein modification; lipoprotein biosynthesis (signal peptide cleavage).</text>
</comment>
<keyword evidence="4 9" id="KW-0812">Transmembrane</keyword>
<evidence type="ECO:0000256" key="2">
    <source>
        <dbReference type="ARBA" id="ARBA00022475"/>
    </source>
</evidence>
<feature type="active site" evidence="9">
    <location>
        <position position="110"/>
    </location>
</feature>
<dbReference type="HAMAP" id="MF_00161">
    <property type="entry name" value="LspA"/>
    <property type="match status" value="1"/>
</dbReference>
<dbReference type="PANTHER" id="PTHR33695">
    <property type="entry name" value="LIPOPROTEIN SIGNAL PEPTIDASE"/>
    <property type="match status" value="1"/>
</dbReference>
<comment type="function">
    <text evidence="9 10">This protein specifically catalyzes the removal of signal peptides from prolipoproteins.</text>
</comment>
<accession>A0A0R2FAS2</accession>
<dbReference type="GO" id="GO:0006508">
    <property type="term" value="P:proteolysis"/>
    <property type="evidence" value="ECO:0007669"/>
    <property type="project" value="UniProtKB-KW"/>
</dbReference>
<keyword evidence="8 9" id="KW-0472">Membrane</keyword>